<evidence type="ECO:0000313" key="3">
    <source>
        <dbReference type="EMBL" id="PWN96004.1"/>
    </source>
</evidence>
<evidence type="ECO:0000256" key="1">
    <source>
        <dbReference type="ARBA" id="ARBA00022729"/>
    </source>
</evidence>
<dbReference type="GeneID" id="37267892"/>
<gene>
    <name evidence="3" type="ORF">FA09DRAFT_300727</name>
</gene>
<dbReference type="SUPFAM" id="SSF50685">
    <property type="entry name" value="Barwin-like endoglucanases"/>
    <property type="match status" value="1"/>
</dbReference>
<dbReference type="STRING" id="58919.A0A316Z4J2"/>
<dbReference type="Gene3D" id="2.40.40.10">
    <property type="entry name" value="RlpA-like domain"/>
    <property type="match status" value="1"/>
</dbReference>
<sequence>MTYYATGLGACGWTNKDSDFITAVAASLYDSFGLSNGSKVCGRKVKIFYGGKSITATVVDRCVGCAQNDLDLSPSAFSALASQDIGRTKMTWTWA</sequence>
<organism evidence="3 4">
    <name type="scientific">Tilletiopsis washingtonensis</name>
    <dbReference type="NCBI Taxonomy" id="58919"/>
    <lineage>
        <taxon>Eukaryota</taxon>
        <taxon>Fungi</taxon>
        <taxon>Dikarya</taxon>
        <taxon>Basidiomycota</taxon>
        <taxon>Ustilaginomycotina</taxon>
        <taxon>Exobasidiomycetes</taxon>
        <taxon>Entylomatales</taxon>
        <taxon>Entylomatales incertae sedis</taxon>
        <taxon>Tilletiopsis</taxon>
    </lineage>
</organism>
<dbReference type="InterPro" id="IPR051477">
    <property type="entry name" value="Expansin_CellWall"/>
</dbReference>
<reference evidence="3 4" key="1">
    <citation type="journal article" date="2018" name="Mol. Biol. Evol.">
        <title>Broad Genomic Sampling Reveals a Smut Pathogenic Ancestry of the Fungal Clade Ustilaginomycotina.</title>
        <authorList>
            <person name="Kijpornyongpan T."/>
            <person name="Mondo S.J."/>
            <person name="Barry K."/>
            <person name="Sandor L."/>
            <person name="Lee J."/>
            <person name="Lipzen A."/>
            <person name="Pangilinan J."/>
            <person name="LaButti K."/>
            <person name="Hainaut M."/>
            <person name="Henrissat B."/>
            <person name="Grigoriev I.V."/>
            <person name="Spatafora J.W."/>
            <person name="Aime M.C."/>
        </authorList>
    </citation>
    <scope>NUCLEOTIDE SEQUENCE [LARGE SCALE GENOMIC DNA]</scope>
    <source>
        <strain evidence="3 4">MCA 4186</strain>
    </source>
</reference>
<dbReference type="PANTHER" id="PTHR31836">
    <property type="match status" value="1"/>
</dbReference>
<dbReference type="PANTHER" id="PTHR31836:SF28">
    <property type="entry name" value="SRCR DOMAIN-CONTAINING PROTEIN-RELATED"/>
    <property type="match status" value="1"/>
</dbReference>
<dbReference type="Proteomes" id="UP000245946">
    <property type="component" value="Unassembled WGS sequence"/>
</dbReference>
<dbReference type="AlphaFoldDB" id="A0A316Z4J2"/>
<protein>
    <submittedName>
        <fullName evidence="3">Plant expansin</fullName>
    </submittedName>
</protein>
<keyword evidence="4" id="KW-1185">Reference proteome</keyword>
<dbReference type="EMBL" id="KZ819301">
    <property type="protein sequence ID" value="PWN96004.1"/>
    <property type="molecule type" value="Genomic_DNA"/>
</dbReference>
<proteinExistence type="predicted"/>
<dbReference type="InterPro" id="IPR009009">
    <property type="entry name" value="RlpA-like_DPBB"/>
</dbReference>
<dbReference type="InterPro" id="IPR036908">
    <property type="entry name" value="RlpA-like_sf"/>
</dbReference>
<dbReference type="CDD" id="cd22191">
    <property type="entry name" value="DPBB_RlpA_EXP_N-like"/>
    <property type="match status" value="1"/>
</dbReference>
<dbReference type="OrthoDB" id="623670at2759"/>
<dbReference type="Pfam" id="PF03330">
    <property type="entry name" value="DPBB_1"/>
    <property type="match status" value="1"/>
</dbReference>
<keyword evidence="1" id="KW-0732">Signal</keyword>
<name>A0A316Z4J2_9BASI</name>
<evidence type="ECO:0000313" key="4">
    <source>
        <dbReference type="Proteomes" id="UP000245946"/>
    </source>
</evidence>
<accession>A0A316Z4J2</accession>
<evidence type="ECO:0000259" key="2">
    <source>
        <dbReference type="Pfam" id="PF03330"/>
    </source>
</evidence>
<dbReference type="RefSeq" id="XP_025596283.1">
    <property type="nucleotide sequence ID" value="XM_025740346.1"/>
</dbReference>
<feature type="domain" description="RlpA-like protein double-psi beta-barrel" evidence="2">
    <location>
        <begin position="41"/>
        <end position="91"/>
    </location>
</feature>